<organism evidence="2 3">
    <name type="scientific">Polyodon spathula</name>
    <name type="common">North American paddlefish</name>
    <name type="synonym">Squalus spathula</name>
    <dbReference type="NCBI Taxonomy" id="7913"/>
    <lineage>
        <taxon>Eukaryota</taxon>
        <taxon>Metazoa</taxon>
        <taxon>Chordata</taxon>
        <taxon>Craniata</taxon>
        <taxon>Vertebrata</taxon>
        <taxon>Euteleostomi</taxon>
        <taxon>Actinopterygii</taxon>
        <taxon>Chondrostei</taxon>
        <taxon>Acipenseriformes</taxon>
        <taxon>Polyodontidae</taxon>
        <taxon>Polyodon</taxon>
    </lineage>
</organism>
<dbReference type="Proteomes" id="UP001166093">
    <property type="component" value="Unassembled WGS sequence"/>
</dbReference>
<proteinExistence type="predicted"/>
<sequence>MPLATNDEASTTNNDTLIENKQDKPEDPSPTDRANCPVNINDANVKKIIIKNGSCKAKEPFPRDNKNRCFSSKYYYRVTMNGDKVPRKWLCYSLKLDSAYFELCWLFGDCKHAFCQQSWGVGIKDWQGTSRKIKAACVIYDTWRNNETIDLKLEAEYRDQVSCWTQVLKEDQLSQVFRYVTVSHDVNEIPIEIKINESFLGFHNITNQSAQGPETKLVKMIEDKGLPVKKCTGQGYDGASTISGIYSDVQKRIHKTLKHNATHNLNLILNDISENREFYDIVQQLYIILLSKKTDVCSEAMGLKKCMETFKFLLLLVIVQKKHFDKPCEGHRLSNPEEHFKVAVLYTNVVSF</sequence>
<name>A0ABS2Y0I3_POLSP</name>
<comment type="caution">
    <text evidence="2">The sequence shown here is derived from an EMBL/GenBank/DDBJ whole genome shotgun (WGS) entry which is preliminary data.</text>
</comment>
<accession>A0ABS2Y0I3</accession>
<evidence type="ECO:0000313" key="3">
    <source>
        <dbReference type="Proteomes" id="UP001166093"/>
    </source>
</evidence>
<dbReference type="EMBL" id="JAAWVQ010096347">
    <property type="protein sequence ID" value="MBN3280167.1"/>
    <property type="molecule type" value="Genomic_DNA"/>
</dbReference>
<dbReference type="PANTHER" id="PTHR45749:SF37">
    <property type="entry name" value="OS05G0311600 PROTEIN"/>
    <property type="match status" value="1"/>
</dbReference>
<protein>
    <submittedName>
        <fullName evidence="2">ZMYM5 protein</fullName>
    </submittedName>
</protein>
<evidence type="ECO:0000256" key="1">
    <source>
        <dbReference type="SAM" id="MobiDB-lite"/>
    </source>
</evidence>
<reference evidence="2" key="1">
    <citation type="journal article" date="2021" name="Cell">
        <title>Tracing the genetic footprints of vertebrate landing in non-teleost ray-finned fishes.</title>
        <authorList>
            <person name="Bi X."/>
            <person name="Wang K."/>
            <person name="Yang L."/>
            <person name="Pan H."/>
            <person name="Jiang H."/>
            <person name="Wei Q."/>
            <person name="Fang M."/>
            <person name="Yu H."/>
            <person name="Zhu C."/>
            <person name="Cai Y."/>
            <person name="He Y."/>
            <person name="Gan X."/>
            <person name="Zeng H."/>
            <person name="Yu D."/>
            <person name="Zhu Y."/>
            <person name="Jiang H."/>
            <person name="Qiu Q."/>
            <person name="Yang H."/>
            <person name="Zhang Y.E."/>
            <person name="Wang W."/>
            <person name="Zhu M."/>
            <person name="He S."/>
            <person name="Zhang G."/>
        </authorList>
    </citation>
    <scope>NUCLEOTIDE SEQUENCE</scope>
    <source>
        <strain evidence="2">Pddl_001</strain>
    </source>
</reference>
<gene>
    <name evidence="2" type="primary">Zmym5_0</name>
    <name evidence="2" type="ORF">GTO93_0005587</name>
</gene>
<evidence type="ECO:0000313" key="2">
    <source>
        <dbReference type="EMBL" id="MBN3280167.1"/>
    </source>
</evidence>
<feature type="compositionally biased region" description="Basic and acidic residues" evidence="1">
    <location>
        <begin position="18"/>
        <end position="27"/>
    </location>
</feature>
<keyword evidence="3" id="KW-1185">Reference proteome</keyword>
<feature type="compositionally biased region" description="Polar residues" evidence="1">
    <location>
        <begin position="7"/>
        <end position="17"/>
    </location>
</feature>
<feature type="non-terminal residue" evidence="2">
    <location>
        <position position="1"/>
    </location>
</feature>
<dbReference type="PANTHER" id="PTHR45749">
    <property type="match status" value="1"/>
</dbReference>
<feature type="region of interest" description="Disordered" evidence="1">
    <location>
        <begin position="1"/>
        <end position="36"/>
    </location>
</feature>
<feature type="non-terminal residue" evidence="2">
    <location>
        <position position="352"/>
    </location>
</feature>